<feature type="compositionally biased region" description="Basic and acidic residues" evidence="1">
    <location>
        <begin position="154"/>
        <end position="164"/>
    </location>
</feature>
<dbReference type="EMBL" id="VSWD01000005">
    <property type="protein sequence ID" value="KAK3103124.1"/>
    <property type="molecule type" value="Genomic_DNA"/>
</dbReference>
<comment type="caution">
    <text evidence="3">The sequence shown here is derived from an EMBL/GenBank/DDBJ whole genome shotgun (WGS) entry which is preliminary data.</text>
</comment>
<protein>
    <submittedName>
        <fullName evidence="3">Uncharacterized protein</fullName>
    </submittedName>
</protein>
<evidence type="ECO:0000313" key="3">
    <source>
        <dbReference type="EMBL" id="KAK3103124.1"/>
    </source>
</evidence>
<keyword evidence="4" id="KW-1185">Reference proteome</keyword>
<dbReference type="AlphaFoldDB" id="A0AA89C6Q8"/>
<feature type="region of interest" description="Disordered" evidence="1">
    <location>
        <begin position="1"/>
        <end position="21"/>
    </location>
</feature>
<dbReference type="Pfam" id="PF15102">
    <property type="entry name" value="TMEM154"/>
    <property type="match status" value="1"/>
</dbReference>
<dbReference type="InterPro" id="IPR028064">
    <property type="entry name" value="TMEM154"/>
</dbReference>
<evidence type="ECO:0000256" key="2">
    <source>
        <dbReference type="SAM" id="Phobius"/>
    </source>
</evidence>
<feature type="region of interest" description="Disordered" evidence="1">
    <location>
        <begin position="154"/>
        <end position="184"/>
    </location>
</feature>
<accession>A0AA89C6Q8</accession>
<evidence type="ECO:0000313" key="4">
    <source>
        <dbReference type="Proteomes" id="UP001186944"/>
    </source>
</evidence>
<proteinExistence type="predicted"/>
<keyword evidence="2" id="KW-0812">Transmembrane</keyword>
<organism evidence="3 4">
    <name type="scientific">Pinctada imbricata</name>
    <name type="common">Atlantic pearl-oyster</name>
    <name type="synonym">Pinctada martensii</name>
    <dbReference type="NCBI Taxonomy" id="66713"/>
    <lineage>
        <taxon>Eukaryota</taxon>
        <taxon>Metazoa</taxon>
        <taxon>Spiralia</taxon>
        <taxon>Lophotrochozoa</taxon>
        <taxon>Mollusca</taxon>
        <taxon>Bivalvia</taxon>
        <taxon>Autobranchia</taxon>
        <taxon>Pteriomorphia</taxon>
        <taxon>Pterioida</taxon>
        <taxon>Pterioidea</taxon>
        <taxon>Pteriidae</taxon>
        <taxon>Pinctada</taxon>
    </lineage>
</organism>
<keyword evidence="2" id="KW-1133">Transmembrane helix</keyword>
<reference evidence="3" key="1">
    <citation type="submission" date="2019-08" db="EMBL/GenBank/DDBJ databases">
        <title>The improved chromosome-level genome for the pearl oyster Pinctada fucata martensii using PacBio sequencing and Hi-C.</title>
        <authorList>
            <person name="Zheng Z."/>
        </authorList>
    </citation>
    <scope>NUCLEOTIDE SEQUENCE</scope>
    <source>
        <strain evidence="3">ZZ-2019</strain>
        <tissue evidence="3">Adductor muscle</tissue>
    </source>
</reference>
<dbReference type="Proteomes" id="UP001186944">
    <property type="component" value="Unassembled WGS sequence"/>
</dbReference>
<feature type="transmembrane region" description="Helical" evidence="2">
    <location>
        <begin position="60"/>
        <end position="83"/>
    </location>
</feature>
<name>A0AA89C6Q8_PINIB</name>
<evidence type="ECO:0000256" key="1">
    <source>
        <dbReference type="SAM" id="MobiDB-lite"/>
    </source>
</evidence>
<gene>
    <name evidence="3" type="ORF">FSP39_016647</name>
</gene>
<sequence length="200" mass="22012">MDNNTTSGTTSKDTITTRSSMSLRTSSMTNTLLTTTKRQESMSTTTIQVTSPSLTFSNTVVALMVCIPLAVLTIIIVAVCICIRRGANRQGSETYEDFSKVDQSAMMRMSMYNALDDERAANEDAFKSHDHPDENGYTIKDSNKDNQILKENFELQNDDNKSVDDSSANESEISSTPSQGSKAISGDYYTLKANFIPLPE</sequence>
<keyword evidence="2" id="KW-0472">Membrane</keyword>
<feature type="compositionally biased region" description="Polar residues" evidence="1">
    <location>
        <begin position="165"/>
        <end position="182"/>
    </location>
</feature>